<dbReference type="RefSeq" id="WP_245740328.1">
    <property type="nucleotide sequence ID" value="NZ_FNFB01000010.1"/>
</dbReference>
<dbReference type="Proteomes" id="UP000198683">
    <property type="component" value="Unassembled WGS sequence"/>
</dbReference>
<sequence>MLKKVLVVAGAVAAMSLAGVPAHADVTNGSGGVLSGNQISIPIIAPVNVCGNGIAVVGLAIAGCEGGAQAFLGPRR</sequence>
<dbReference type="EMBL" id="FNFB01000010">
    <property type="protein sequence ID" value="SDK72210.1"/>
    <property type="molecule type" value="Genomic_DNA"/>
</dbReference>
<name>A0A1G9E7W6_9ACTN</name>
<keyword evidence="4" id="KW-0732">Signal</keyword>
<keyword evidence="1" id="KW-0134">Cell wall</keyword>
<evidence type="ECO:0000256" key="1">
    <source>
        <dbReference type="ARBA" id="ARBA00022512"/>
    </source>
</evidence>
<accession>A0A1G9E7W6</accession>
<evidence type="ECO:0000313" key="7">
    <source>
        <dbReference type="Proteomes" id="UP000198683"/>
    </source>
</evidence>
<keyword evidence="1" id="KW-0964">Secreted</keyword>
<proteinExistence type="predicted"/>
<feature type="domain" description="Chaplin" evidence="5">
    <location>
        <begin position="30"/>
        <end position="70"/>
    </location>
</feature>
<evidence type="ECO:0000256" key="3">
    <source>
        <dbReference type="ARBA" id="ARBA00023087"/>
    </source>
</evidence>
<dbReference type="Pfam" id="PF03777">
    <property type="entry name" value="ChpA-C"/>
    <property type="match status" value="1"/>
</dbReference>
<keyword evidence="2" id="KW-0130">Cell adhesion</keyword>
<evidence type="ECO:0000256" key="2">
    <source>
        <dbReference type="ARBA" id="ARBA00022889"/>
    </source>
</evidence>
<keyword evidence="3" id="KW-0034">Amyloid</keyword>
<reference evidence="6 7" key="1">
    <citation type="submission" date="2016-10" db="EMBL/GenBank/DDBJ databases">
        <authorList>
            <person name="de Groot N.N."/>
        </authorList>
    </citation>
    <scope>NUCLEOTIDE SEQUENCE [LARGE SCALE GENOMIC DNA]</scope>
    <source>
        <strain evidence="6 7">CGMCC 4.5681</strain>
    </source>
</reference>
<protein>
    <submittedName>
        <fullName evidence="6">Small secreted domain</fullName>
    </submittedName>
</protein>
<evidence type="ECO:0000313" key="6">
    <source>
        <dbReference type="EMBL" id="SDK72210.1"/>
    </source>
</evidence>
<evidence type="ECO:0000256" key="4">
    <source>
        <dbReference type="SAM" id="SignalP"/>
    </source>
</evidence>
<organism evidence="6 7">
    <name type="scientific">Nonomuraea maritima</name>
    <dbReference type="NCBI Taxonomy" id="683260"/>
    <lineage>
        <taxon>Bacteria</taxon>
        <taxon>Bacillati</taxon>
        <taxon>Actinomycetota</taxon>
        <taxon>Actinomycetes</taxon>
        <taxon>Streptosporangiales</taxon>
        <taxon>Streptosporangiaceae</taxon>
        <taxon>Nonomuraea</taxon>
    </lineage>
</organism>
<dbReference type="GO" id="GO:0007155">
    <property type="term" value="P:cell adhesion"/>
    <property type="evidence" value="ECO:0007669"/>
    <property type="project" value="UniProtKB-KW"/>
</dbReference>
<evidence type="ECO:0000259" key="5">
    <source>
        <dbReference type="PROSITE" id="PS51884"/>
    </source>
</evidence>
<keyword evidence="7" id="KW-1185">Reference proteome</keyword>
<gene>
    <name evidence="6" type="ORF">SAMN05421874_110167</name>
</gene>
<dbReference type="STRING" id="683260.SAMN05421874_110167"/>
<feature type="signal peptide" evidence="4">
    <location>
        <begin position="1"/>
        <end position="24"/>
    </location>
</feature>
<dbReference type="PROSITE" id="PS51884">
    <property type="entry name" value="CHAPLIN"/>
    <property type="match status" value="1"/>
</dbReference>
<feature type="chain" id="PRO_5011603565" evidence="4">
    <location>
        <begin position="25"/>
        <end position="76"/>
    </location>
</feature>
<dbReference type="AlphaFoldDB" id="A0A1G9E7W6"/>
<dbReference type="InterPro" id="IPR005528">
    <property type="entry name" value="ChpA-H"/>
</dbReference>